<dbReference type="PANTHER" id="PTHR37490:SF1">
    <property type="entry name" value="GLYCOSYLTRANSFERASE 2-LIKE DOMAIN-CONTAINING PROTEIN"/>
    <property type="match status" value="1"/>
</dbReference>
<proteinExistence type="predicted"/>
<dbReference type="Pfam" id="PF11913">
    <property type="entry name" value="DUF3431"/>
    <property type="match status" value="1"/>
</dbReference>
<feature type="transmembrane region" description="Helical" evidence="2">
    <location>
        <begin position="294"/>
        <end position="315"/>
    </location>
</feature>
<dbReference type="InterPro" id="IPR037185">
    <property type="entry name" value="EmrE-like"/>
</dbReference>
<protein>
    <submittedName>
        <fullName evidence="4">TPT-domain-containing protein</fullName>
    </submittedName>
</protein>
<feature type="transmembrane region" description="Helical" evidence="2">
    <location>
        <begin position="372"/>
        <end position="391"/>
    </location>
</feature>
<feature type="region of interest" description="Disordered" evidence="1">
    <location>
        <begin position="1"/>
        <end position="39"/>
    </location>
</feature>
<feature type="transmembrane region" description="Helical" evidence="2">
    <location>
        <begin position="174"/>
        <end position="191"/>
    </location>
</feature>
<dbReference type="InterPro" id="IPR021838">
    <property type="entry name" value="DUF3431"/>
</dbReference>
<organism evidence="4 5">
    <name type="scientific">Ascobolus immersus RN42</name>
    <dbReference type="NCBI Taxonomy" id="1160509"/>
    <lineage>
        <taxon>Eukaryota</taxon>
        <taxon>Fungi</taxon>
        <taxon>Dikarya</taxon>
        <taxon>Ascomycota</taxon>
        <taxon>Pezizomycotina</taxon>
        <taxon>Pezizomycetes</taxon>
        <taxon>Pezizales</taxon>
        <taxon>Ascobolaceae</taxon>
        <taxon>Ascobolus</taxon>
    </lineage>
</organism>
<feature type="transmembrane region" description="Helical" evidence="2">
    <location>
        <begin position="264"/>
        <end position="287"/>
    </location>
</feature>
<gene>
    <name evidence="4" type="ORF">BJ508DRAFT_414939</name>
</gene>
<keyword evidence="2" id="KW-0812">Transmembrane</keyword>
<feature type="transmembrane region" description="Helical" evidence="2">
    <location>
        <begin position="139"/>
        <end position="167"/>
    </location>
</feature>
<sequence>MSSKKDEAEEYLMEDSSSPSSSSQSQGLPTPVSAHQPPQSTSYSLHPAFYVTIWIALSSSVILFNKWILAHEERQFKFPIFLTTWHLIFATIATQIMARTTKLLDGRKTVRMTGKVYLRAIVPIGIFFSLSLICSNQAYLYLSVAFIQMLKATTPVAVLLASWALAVDKPNMKTLANVSFIVIGVIVASYGEINFVVIGFIFQAFGVAFEATRLVMVQRLLNAPEYKMDPLVSLYYFAPVCAFMNFVMFLIFEGRDISMSAIVNVGFFVLIANAAVAFALNVSVVFLIGKTSSLVLTLCGVLKDILLVVASIMIWGTIVTWLQMFGYSIALGGLVYYKLGGDKLRESYVQLRTNGARAWDEYGQKYPVWRKAAVAGGGFFFLLLIIGGVLFPRSGPETKAVNIQQEFTSPLENKLTSAVGDYVDTQKHTFDEGDTYIPKRDLDIVMAMHHENVDTVAKQLKELKELKAFSGLKPHVIIYVKDGKETLDKIKEKTGADEVLDLVNRGREGGTYLTHIINRFDDVAKHTLFVQAEPHDFSKIKRRLEDYFKPEKTGMLSVGFGHASCSCDHCEDPWGGRDIWTRVPEIFSAVYGELCPPSKILLSYAGQFVASAKRIRAGEKHTYQHLKEVLESDTDHWIHGDPRAGRFNDSPSAPFFGHSLERSWMIIMRCAEPRLADTCPRLSDVRAAGDADDKCQCLDLPE</sequence>
<feature type="transmembrane region" description="Helical" evidence="2">
    <location>
        <begin position="76"/>
        <end position="96"/>
    </location>
</feature>
<name>A0A3N4I4Q1_ASCIM</name>
<dbReference type="InterPro" id="IPR004853">
    <property type="entry name" value="Sugar_P_trans_dom"/>
</dbReference>
<feature type="transmembrane region" description="Helical" evidence="2">
    <location>
        <begin position="116"/>
        <end position="133"/>
    </location>
</feature>
<keyword evidence="2" id="KW-1133">Transmembrane helix</keyword>
<dbReference type="AlphaFoldDB" id="A0A3N4I4Q1"/>
<feature type="transmembrane region" description="Helical" evidence="2">
    <location>
        <begin position="48"/>
        <end position="70"/>
    </location>
</feature>
<feature type="compositionally biased region" description="Low complexity" evidence="1">
    <location>
        <begin position="16"/>
        <end position="26"/>
    </location>
</feature>
<feature type="transmembrane region" description="Helical" evidence="2">
    <location>
        <begin position="321"/>
        <end position="339"/>
    </location>
</feature>
<dbReference type="Proteomes" id="UP000275078">
    <property type="component" value="Unassembled WGS sequence"/>
</dbReference>
<dbReference type="Pfam" id="PF03151">
    <property type="entry name" value="TPT"/>
    <property type="match status" value="1"/>
</dbReference>
<evidence type="ECO:0000259" key="3">
    <source>
        <dbReference type="Pfam" id="PF03151"/>
    </source>
</evidence>
<evidence type="ECO:0000256" key="1">
    <source>
        <dbReference type="SAM" id="MobiDB-lite"/>
    </source>
</evidence>
<dbReference type="EMBL" id="ML119682">
    <property type="protein sequence ID" value="RPA81075.1"/>
    <property type="molecule type" value="Genomic_DNA"/>
</dbReference>
<dbReference type="OrthoDB" id="6418713at2759"/>
<reference evidence="4 5" key="1">
    <citation type="journal article" date="2018" name="Nat. Ecol. Evol.">
        <title>Pezizomycetes genomes reveal the molecular basis of ectomycorrhizal truffle lifestyle.</title>
        <authorList>
            <person name="Murat C."/>
            <person name="Payen T."/>
            <person name="Noel B."/>
            <person name="Kuo A."/>
            <person name="Morin E."/>
            <person name="Chen J."/>
            <person name="Kohler A."/>
            <person name="Krizsan K."/>
            <person name="Balestrini R."/>
            <person name="Da Silva C."/>
            <person name="Montanini B."/>
            <person name="Hainaut M."/>
            <person name="Levati E."/>
            <person name="Barry K.W."/>
            <person name="Belfiori B."/>
            <person name="Cichocki N."/>
            <person name="Clum A."/>
            <person name="Dockter R.B."/>
            <person name="Fauchery L."/>
            <person name="Guy J."/>
            <person name="Iotti M."/>
            <person name="Le Tacon F."/>
            <person name="Lindquist E.A."/>
            <person name="Lipzen A."/>
            <person name="Malagnac F."/>
            <person name="Mello A."/>
            <person name="Molinier V."/>
            <person name="Miyauchi S."/>
            <person name="Poulain J."/>
            <person name="Riccioni C."/>
            <person name="Rubini A."/>
            <person name="Sitrit Y."/>
            <person name="Splivallo R."/>
            <person name="Traeger S."/>
            <person name="Wang M."/>
            <person name="Zifcakova L."/>
            <person name="Wipf D."/>
            <person name="Zambonelli A."/>
            <person name="Paolocci F."/>
            <person name="Nowrousian M."/>
            <person name="Ottonello S."/>
            <person name="Baldrian P."/>
            <person name="Spatafora J.W."/>
            <person name="Henrissat B."/>
            <person name="Nagy L.G."/>
            <person name="Aury J.M."/>
            <person name="Wincker P."/>
            <person name="Grigoriev I.V."/>
            <person name="Bonfante P."/>
            <person name="Martin F.M."/>
        </authorList>
    </citation>
    <scope>NUCLEOTIDE SEQUENCE [LARGE SCALE GENOMIC DNA]</scope>
    <source>
        <strain evidence="4 5">RN42</strain>
    </source>
</reference>
<feature type="transmembrane region" description="Helical" evidence="2">
    <location>
        <begin position="233"/>
        <end position="252"/>
    </location>
</feature>
<dbReference type="PANTHER" id="PTHR37490">
    <property type="entry name" value="EXPRESSED PROTEIN"/>
    <property type="match status" value="1"/>
</dbReference>
<evidence type="ECO:0000313" key="4">
    <source>
        <dbReference type="EMBL" id="RPA81075.1"/>
    </source>
</evidence>
<feature type="domain" description="Sugar phosphate transporter" evidence="3">
    <location>
        <begin position="48"/>
        <end position="337"/>
    </location>
</feature>
<evidence type="ECO:0000256" key="2">
    <source>
        <dbReference type="SAM" id="Phobius"/>
    </source>
</evidence>
<evidence type="ECO:0000313" key="5">
    <source>
        <dbReference type="Proteomes" id="UP000275078"/>
    </source>
</evidence>
<dbReference type="SUPFAM" id="SSF103481">
    <property type="entry name" value="Multidrug resistance efflux transporter EmrE"/>
    <property type="match status" value="1"/>
</dbReference>
<feature type="transmembrane region" description="Helical" evidence="2">
    <location>
        <begin position="197"/>
        <end position="221"/>
    </location>
</feature>
<keyword evidence="5" id="KW-1185">Reference proteome</keyword>
<keyword evidence="2" id="KW-0472">Membrane</keyword>
<accession>A0A3N4I4Q1</accession>
<dbReference type="STRING" id="1160509.A0A3N4I4Q1"/>